<feature type="region of interest" description="Disordered" evidence="1">
    <location>
        <begin position="231"/>
        <end position="258"/>
    </location>
</feature>
<feature type="transmembrane region" description="Helical" evidence="2">
    <location>
        <begin position="105"/>
        <end position="128"/>
    </location>
</feature>
<feature type="compositionally biased region" description="Low complexity" evidence="1">
    <location>
        <begin position="66"/>
        <end position="93"/>
    </location>
</feature>
<reference evidence="3 4" key="1">
    <citation type="journal article" date="2016" name="Mol. Biol. Evol.">
        <title>Comparative Genomics of Early-Diverging Mushroom-Forming Fungi Provides Insights into the Origins of Lignocellulose Decay Capabilities.</title>
        <authorList>
            <person name="Nagy L.G."/>
            <person name="Riley R."/>
            <person name="Tritt A."/>
            <person name="Adam C."/>
            <person name="Daum C."/>
            <person name="Floudas D."/>
            <person name="Sun H."/>
            <person name="Yadav J.S."/>
            <person name="Pangilinan J."/>
            <person name="Larsson K.H."/>
            <person name="Matsuura K."/>
            <person name="Barry K."/>
            <person name="Labutti K."/>
            <person name="Kuo R."/>
            <person name="Ohm R.A."/>
            <person name="Bhattacharya S.S."/>
            <person name="Shirouzu T."/>
            <person name="Yoshinaga Y."/>
            <person name="Martin F.M."/>
            <person name="Grigoriev I.V."/>
            <person name="Hibbett D.S."/>
        </authorList>
    </citation>
    <scope>NUCLEOTIDE SEQUENCE [LARGE SCALE GENOMIC DNA]</scope>
    <source>
        <strain evidence="3 4">HHB12029</strain>
    </source>
</reference>
<dbReference type="AlphaFoldDB" id="A0A165E256"/>
<feature type="region of interest" description="Disordered" evidence="1">
    <location>
        <begin position="138"/>
        <end position="183"/>
    </location>
</feature>
<evidence type="ECO:0000313" key="3">
    <source>
        <dbReference type="EMBL" id="KZV85902.1"/>
    </source>
</evidence>
<sequence>MSTAQDASTTATTTMSVTRSTSSRSQRASEDSAIRPPSSSASISSTTVNADILADETATQMQEEQTITPTDTTTPNTSVTSSSISVLSLPTSNEPTPRAASGRNIAIYIAISLACVLVFCGCGIVACLHRHRRRRARVRAADTSIRPYAPEPTEEAQPERTQDDTGSNTTSKERPLQLEYPFDNPRKAHGLIHDVREPQSATSLRSLSELGTAVEQAGFSVEAVVASLRSVAQQSDAHHPPTYNAEGHAGVSTVVVQP</sequence>
<organism evidence="3 4">
    <name type="scientific">Exidia glandulosa HHB12029</name>
    <dbReference type="NCBI Taxonomy" id="1314781"/>
    <lineage>
        <taxon>Eukaryota</taxon>
        <taxon>Fungi</taxon>
        <taxon>Dikarya</taxon>
        <taxon>Basidiomycota</taxon>
        <taxon>Agaricomycotina</taxon>
        <taxon>Agaricomycetes</taxon>
        <taxon>Auriculariales</taxon>
        <taxon>Exidiaceae</taxon>
        <taxon>Exidia</taxon>
    </lineage>
</organism>
<feature type="region of interest" description="Disordered" evidence="1">
    <location>
        <begin position="1"/>
        <end position="98"/>
    </location>
</feature>
<name>A0A165E256_EXIGL</name>
<accession>A0A165E256</accession>
<dbReference type="InParanoid" id="A0A165E256"/>
<keyword evidence="2" id="KW-0472">Membrane</keyword>
<keyword evidence="2" id="KW-1133">Transmembrane helix</keyword>
<keyword evidence="4" id="KW-1185">Reference proteome</keyword>
<proteinExistence type="predicted"/>
<protein>
    <recommendedName>
        <fullName evidence="5">Transmembrane protein</fullName>
    </recommendedName>
</protein>
<dbReference type="EMBL" id="KV426172">
    <property type="protein sequence ID" value="KZV85902.1"/>
    <property type="molecule type" value="Genomic_DNA"/>
</dbReference>
<dbReference type="Proteomes" id="UP000077266">
    <property type="component" value="Unassembled WGS sequence"/>
</dbReference>
<evidence type="ECO:0000313" key="4">
    <source>
        <dbReference type="Proteomes" id="UP000077266"/>
    </source>
</evidence>
<evidence type="ECO:0000256" key="1">
    <source>
        <dbReference type="SAM" id="MobiDB-lite"/>
    </source>
</evidence>
<feature type="compositionally biased region" description="Low complexity" evidence="1">
    <location>
        <begin position="34"/>
        <end position="45"/>
    </location>
</feature>
<keyword evidence="2" id="KW-0812">Transmembrane</keyword>
<evidence type="ECO:0008006" key="5">
    <source>
        <dbReference type="Google" id="ProtNLM"/>
    </source>
</evidence>
<evidence type="ECO:0000256" key="2">
    <source>
        <dbReference type="SAM" id="Phobius"/>
    </source>
</evidence>
<gene>
    <name evidence="3" type="ORF">EXIGLDRAFT_235368</name>
</gene>
<feature type="compositionally biased region" description="Low complexity" evidence="1">
    <location>
        <begin position="1"/>
        <end position="26"/>
    </location>
</feature>